<dbReference type="GO" id="GO:0016705">
    <property type="term" value="F:oxidoreductase activity, acting on paired donors, with incorporation or reduction of molecular oxygen"/>
    <property type="evidence" value="ECO:0007669"/>
    <property type="project" value="InterPro"/>
</dbReference>
<keyword evidence="3 8" id="KW-0349">Heme</keyword>
<dbReference type="PANTHER" id="PTHR24291">
    <property type="entry name" value="CYTOCHROME P450 FAMILY 4"/>
    <property type="match status" value="1"/>
</dbReference>
<dbReference type="PRINTS" id="PR00385">
    <property type="entry name" value="P450"/>
</dbReference>
<evidence type="ECO:0000313" key="10">
    <source>
        <dbReference type="EMBL" id="QBQ34511.1"/>
    </source>
</evidence>
<keyword evidence="6 8" id="KW-0408">Iron</keyword>
<dbReference type="InterPro" id="IPR050196">
    <property type="entry name" value="Cytochrome_P450_Monoox"/>
</dbReference>
<dbReference type="GO" id="GO:0004497">
    <property type="term" value="F:monooxygenase activity"/>
    <property type="evidence" value="ECO:0007669"/>
    <property type="project" value="UniProtKB-KW"/>
</dbReference>
<evidence type="ECO:0000256" key="8">
    <source>
        <dbReference type="PIRSR" id="PIRSR602401-1"/>
    </source>
</evidence>
<keyword evidence="5" id="KW-0560">Oxidoreductase</keyword>
<name>A0A482LMX1_DIACI</name>
<dbReference type="SUPFAM" id="SSF48264">
    <property type="entry name" value="Cytochrome P450"/>
    <property type="match status" value="1"/>
</dbReference>
<evidence type="ECO:0000256" key="4">
    <source>
        <dbReference type="ARBA" id="ARBA00022723"/>
    </source>
</evidence>
<dbReference type="GO" id="GO:0005506">
    <property type="term" value="F:iron ion binding"/>
    <property type="evidence" value="ECO:0007669"/>
    <property type="project" value="InterPro"/>
</dbReference>
<protein>
    <submittedName>
        <fullName evidence="10">Cytochrome P450 CYP4C2</fullName>
    </submittedName>
</protein>
<evidence type="ECO:0000256" key="6">
    <source>
        <dbReference type="ARBA" id="ARBA00023004"/>
    </source>
</evidence>
<proteinExistence type="evidence at transcript level"/>
<dbReference type="Gene3D" id="1.10.630.10">
    <property type="entry name" value="Cytochrome P450"/>
    <property type="match status" value="1"/>
</dbReference>
<organism evidence="10">
    <name type="scientific">Diaphorina citri</name>
    <name type="common">Asian citrus psyllid</name>
    <dbReference type="NCBI Taxonomy" id="121845"/>
    <lineage>
        <taxon>Eukaryota</taxon>
        <taxon>Metazoa</taxon>
        <taxon>Ecdysozoa</taxon>
        <taxon>Arthropoda</taxon>
        <taxon>Hexapoda</taxon>
        <taxon>Insecta</taxon>
        <taxon>Pterygota</taxon>
        <taxon>Neoptera</taxon>
        <taxon>Paraneoptera</taxon>
        <taxon>Hemiptera</taxon>
        <taxon>Sternorrhyncha</taxon>
        <taxon>Psylloidea</taxon>
        <taxon>Psyllidae</taxon>
        <taxon>Diaphorininae</taxon>
        <taxon>Diaphorina</taxon>
    </lineage>
</organism>
<dbReference type="EMBL" id="MH329250">
    <property type="protein sequence ID" value="QBQ34511.1"/>
    <property type="molecule type" value="mRNA"/>
</dbReference>
<dbReference type="PRINTS" id="PR00463">
    <property type="entry name" value="EP450I"/>
</dbReference>
<reference evidence="10" key="1">
    <citation type="journal article" date="2018" name="Pest Manag. Sci.">
        <title>Identification of detoxification genes in imidacloprid-resistant Asian citrus psyllid (Hemiptera: Lividae) and their expression patterns under stress of eight insecticides.</title>
        <authorList>
            <person name="Tian F."/>
            <person name="Li C."/>
            <person name="Wang Z."/>
            <person name="Liu J."/>
            <person name="Zeng X."/>
        </authorList>
    </citation>
    <scope>NUCLEOTIDE SEQUENCE</scope>
</reference>
<dbReference type="Pfam" id="PF00067">
    <property type="entry name" value="p450"/>
    <property type="match status" value="1"/>
</dbReference>
<keyword evidence="4 8" id="KW-0479">Metal-binding</keyword>
<dbReference type="PANTHER" id="PTHR24291:SF201">
    <property type="entry name" value="CYTOCHROME P450, FAMILY 4, SUBFAMILY B, POLYPEPTIDE 7"/>
    <property type="match status" value="1"/>
</dbReference>
<dbReference type="InterPro" id="IPR036396">
    <property type="entry name" value="Cyt_P450_sf"/>
</dbReference>
<evidence type="ECO:0000256" key="9">
    <source>
        <dbReference type="SAM" id="MobiDB-lite"/>
    </source>
</evidence>
<gene>
    <name evidence="10" type="primary">CYP4C2</name>
</gene>
<dbReference type="InterPro" id="IPR002401">
    <property type="entry name" value="Cyt_P450_E_grp-I"/>
</dbReference>
<feature type="binding site" description="axial binding residue" evidence="8">
    <location>
        <position position="447"/>
    </location>
    <ligand>
        <name>heme</name>
        <dbReference type="ChEBI" id="CHEBI:30413"/>
    </ligand>
    <ligandPart>
        <name>Fe</name>
        <dbReference type="ChEBI" id="CHEBI:18248"/>
    </ligandPart>
</feature>
<feature type="region of interest" description="Disordered" evidence="9">
    <location>
        <begin position="238"/>
        <end position="268"/>
    </location>
</feature>
<keyword evidence="7" id="KW-0503">Monooxygenase</keyword>
<evidence type="ECO:0000256" key="2">
    <source>
        <dbReference type="ARBA" id="ARBA00010617"/>
    </source>
</evidence>
<evidence type="ECO:0000256" key="1">
    <source>
        <dbReference type="ARBA" id="ARBA00001971"/>
    </source>
</evidence>
<comment type="cofactor">
    <cofactor evidence="1 8">
        <name>heme</name>
        <dbReference type="ChEBI" id="CHEBI:30413"/>
    </cofactor>
</comment>
<accession>A0A482LMX1</accession>
<dbReference type="AlphaFoldDB" id="A0A482LMX1"/>
<evidence type="ECO:0000256" key="7">
    <source>
        <dbReference type="ARBA" id="ARBA00023033"/>
    </source>
</evidence>
<evidence type="ECO:0000256" key="5">
    <source>
        <dbReference type="ARBA" id="ARBA00023002"/>
    </source>
</evidence>
<comment type="similarity">
    <text evidence="2">Belongs to the cytochrome P450 family.</text>
</comment>
<sequence length="506" mass="58592">MLFLWVFFLTTLVTYLVLHLCKHGRYYYLGFQLPASPMGFAEYYLLYFGSMENVCKRFIQGYETTRDSYKDDPLKKMARMWFGPKLIVLVDDVDLLQSLLRNHLRKSDFHQLLSGHVEGGLLRENHIPKYQQRKKVIEGASFKMTAIKSYVDIFAAEAVILADKVATTEGQQQTYFAEHPYTNGAMKILQLYMLRVFKPWLMVDVIFSLLGYKKQLRKALEDTRQFADQVIDKIRTKITEEKNGGSGDSEEKSRERSSFDEVEESKFAETEKSNFAEVFIRDQMDPRVPEERKISREDLLDEIQTMIDAGFDTTNMTNVFALINLALHPNIQEEVYAELVNIFGEDPVLTPTYDQLQELHVLTRVIKETLRLYPAAPMVGRSLERETVVGGYTLPAGTTICGIVYAIHRHPKHWPNPEVFDPNRFLPAEIARRNPNAYLPFSVGRYCVGYKYAMLQMKVTLSTLLRRYKVLPGDRCRCVQDIRTEFGMTLRSLPGNDVRFEPRCPK</sequence>
<dbReference type="InterPro" id="IPR001128">
    <property type="entry name" value="Cyt_P450"/>
</dbReference>
<evidence type="ECO:0000256" key="3">
    <source>
        <dbReference type="ARBA" id="ARBA00022617"/>
    </source>
</evidence>
<dbReference type="GO" id="GO:0020037">
    <property type="term" value="F:heme binding"/>
    <property type="evidence" value="ECO:0007669"/>
    <property type="project" value="InterPro"/>
</dbReference>